<feature type="domain" description="FIST C-domain" evidence="2">
    <location>
        <begin position="223"/>
        <end position="378"/>
    </location>
</feature>
<dbReference type="Proteomes" id="UP000736373">
    <property type="component" value="Unassembled WGS sequence"/>
</dbReference>
<name>A0ABR7Q216_9BURK</name>
<dbReference type="InterPro" id="IPR013702">
    <property type="entry name" value="FIST_domain_N"/>
</dbReference>
<evidence type="ECO:0000313" key="4">
    <source>
        <dbReference type="Proteomes" id="UP000736373"/>
    </source>
</evidence>
<dbReference type="SMART" id="SM00897">
    <property type="entry name" value="FIST"/>
    <property type="match status" value="1"/>
</dbReference>
<evidence type="ECO:0000259" key="2">
    <source>
        <dbReference type="SMART" id="SM01204"/>
    </source>
</evidence>
<proteinExistence type="predicted"/>
<dbReference type="EMBL" id="VZQQ01000113">
    <property type="protein sequence ID" value="MBC8752538.1"/>
    <property type="molecule type" value="Genomic_DNA"/>
</dbReference>
<evidence type="ECO:0008006" key="5">
    <source>
        <dbReference type="Google" id="ProtNLM"/>
    </source>
</evidence>
<dbReference type="PANTHER" id="PTHR14939:SF5">
    <property type="entry name" value="F-BOX ONLY PROTEIN 22"/>
    <property type="match status" value="1"/>
</dbReference>
<dbReference type="Pfam" id="PF10442">
    <property type="entry name" value="FIST_C"/>
    <property type="match status" value="1"/>
</dbReference>
<accession>A0ABR7Q216</accession>
<feature type="domain" description="FIST" evidence="1">
    <location>
        <begin position="43"/>
        <end position="222"/>
    </location>
</feature>
<comment type="caution">
    <text evidence="3">The sequence shown here is derived from an EMBL/GenBank/DDBJ whole genome shotgun (WGS) entry which is preliminary data.</text>
</comment>
<sequence length="394" mass="41954">MSRASFVHAHAAHADWRVALAECQRQVQTQISTRAAQENEPGPFTLGWCYLSDYYAPASEAILSELHRGLPGVAWVGTAGVGVAASGIEYFDEPALVLMVAPLPRESFRLFSGLQPMPATSSGFVAHTALVHAEGGTPDVQELLHELSARTTTGYLFGGLSSARNRPLHMADGVFTGGLSGVLFGPEVGLISRVTQGCQPIGPLRTITQAEHNLVVTLDRRPALDCVLQDLGLDLDLPIDAFSEALSTTLVGLSIGAEDVPKWPGRFGADTLVRHLLGVDLEHRVLAIADLVEPGMHLAFCTRNPEAARVDLVRIATEIRAELESGTAGHLSGALYVSCSGRGGPHFGARHAELQTVRKALGDVPLVGFFAGGEIARDHLYGYTGILTVFTSRD</sequence>
<gene>
    <name evidence="3" type="ORF">F6X42_40990</name>
</gene>
<keyword evidence="4" id="KW-1185">Reference proteome</keyword>
<dbReference type="InterPro" id="IPR019494">
    <property type="entry name" value="FIST_C"/>
</dbReference>
<evidence type="ECO:0000259" key="1">
    <source>
        <dbReference type="SMART" id="SM00897"/>
    </source>
</evidence>
<organism evidence="3 4">
    <name type="scientific">Paraburkholderia podalyriae</name>
    <dbReference type="NCBI Taxonomy" id="1938811"/>
    <lineage>
        <taxon>Bacteria</taxon>
        <taxon>Pseudomonadati</taxon>
        <taxon>Pseudomonadota</taxon>
        <taxon>Betaproteobacteria</taxon>
        <taxon>Burkholderiales</taxon>
        <taxon>Burkholderiaceae</taxon>
        <taxon>Paraburkholderia</taxon>
    </lineage>
</organism>
<dbReference type="SMART" id="SM01204">
    <property type="entry name" value="FIST_C"/>
    <property type="match status" value="1"/>
</dbReference>
<dbReference type="Pfam" id="PF08495">
    <property type="entry name" value="FIST"/>
    <property type="match status" value="1"/>
</dbReference>
<dbReference type="PANTHER" id="PTHR14939">
    <property type="entry name" value="F-BOX ONLY PROTEIN 22"/>
    <property type="match status" value="1"/>
</dbReference>
<protein>
    <recommendedName>
        <fullName evidence="5">Small ligand-binding sensory domain FIST</fullName>
    </recommendedName>
</protein>
<evidence type="ECO:0000313" key="3">
    <source>
        <dbReference type="EMBL" id="MBC8752538.1"/>
    </source>
</evidence>
<reference evidence="3 4" key="1">
    <citation type="submission" date="2019-09" db="EMBL/GenBank/DDBJ databases">
        <title>Paraburkholderia podalyriae sp. nov., A South African Podalyria-associated rhizobium.</title>
        <authorList>
            <person name="Mavima L."/>
            <person name="Beukes C.W."/>
            <person name="Palmer M."/>
            <person name="De Meyer S.E."/>
            <person name="James E.K."/>
            <person name="Maluk M."/>
            <person name="Avontuur J.R."/>
            <person name="Chan W.Y."/>
            <person name="Venter S.N."/>
            <person name="Steenkamp E.T."/>
        </authorList>
    </citation>
    <scope>NUCLEOTIDE SEQUENCE [LARGE SCALE GENOMIC DNA]</scope>
    <source>
        <strain evidence="3 4">WC7.3b</strain>
    </source>
</reference>
<dbReference type="RefSeq" id="WP_187639385.1">
    <property type="nucleotide sequence ID" value="NZ_VZQQ01000113.1"/>
</dbReference>